<feature type="transmembrane region" description="Helical" evidence="2">
    <location>
        <begin position="26"/>
        <end position="47"/>
    </location>
</feature>
<evidence type="ECO:0000256" key="2">
    <source>
        <dbReference type="SAM" id="Phobius"/>
    </source>
</evidence>
<keyword evidence="4" id="KW-1185">Reference proteome</keyword>
<evidence type="ECO:0000313" key="3">
    <source>
        <dbReference type="EMBL" id="CAK8685006.1"/>
    </source>
</evidence>
<keyword evidence="2" id="KW-0472">Membrane</keyword>
<comment type="caution">
    <text evidence="3">The sequence shown here is derived from an EMBL/GenBank/DDBJ whole genome shotgun (WGS) entry which is preliminary data.</text>
</comment>
<keyword evidence="2" id="KW-0812">Transmembrane</keyword>
<feature type="compositionally biased region" description="Basic and acidic residues" evidence="1">
    <location>
        <begin position="146"/>
        <end position="168"/>
    </location>
</feature>
<name>A0ABP0G2H3_CLALP</name>
<evidence type="ECO:0000313" key="4">
    <source>
        <dbReference type="Proteomes" id="UP001642483"/>
    </source>
</evidence>
<reference evidence="3 4" key="1">
    <citation type="submission" date="2024-02" db="EMBL/GenBank/DDBJ databases">
        <authorList>
            <person name="Daric V."/>
            <person name="Darras S."/>
        </authorList>
    </citation>
    <scope>NUCLEOTIDE SEQUENCE [LARGE SCALE GENOMIC DNA]</scope>
</reference>
<evidence type="ECO:0000256" key="1">
    <source>
        <dbReference type="SAM" id="MobiDB-lite"/>
    </source>
</evidence>
<organism evidence="3 4">
    <name type="scientific">Clavelina lepadiformis</name>
    <name type="common">Light-bulb sea squirt</name>
    <name type="synonym">Ascidia lepadiformis</name>
    <dbReference type="NCBI Taxonomy" id="159417"/>
    <lineage>
        <taxon>Eukaryota</taxon>
        <taxon>Metazoa</taxon>
        <taxon>Chordata</taxon>
        <taxon>Tunicata</taxon>
        <taxon>Ascidiacea</taxon>
        <taxon>Aplousobranchia</taxon>
        <taxon>Clavelinidae</taxon>
        <taxon>Clavelina</taxon>
    </lineage>
</organism>
<proteinExistence type="predicted"/>
<feature type="compositionally biased region" description="Polar residues" evidence="1">
    <location>
        <begin position="118"/>
        <end position="135"/>
    </location>
</feature>
<dbReference type="Proteomes" id="UP001642483">
    <property type="component" value="Unassembled WGS sequence"/>
</dbReference>
<feature type="region of interest" description="Disordered" evidence="1">
    <location>
        <begin position="54"/>
        <end position="106"/>
    </location>
</feature>
<protein>
    <submittedName>
        <fullName evidence="3">Uncharacterized protein</fullName>
    </submittedName>
</protein>
<keyword evidence="2" id="KW-1133">Transmembrane helix</keyword>
<accession>A0ABP0G2H3</accession>
<gene>
    <name evidence="3" type="ORF">CVLEPA_LOCUS16170</name>
</gene>
<dbReference type="EMBL" id="CAWYQH010000098">
    <property type="protein sequence ID" value="CAK8685006.1"/>
    <property type="molecule type" value="Genomic_DNA"/>
</dbReference>
<feature type="region of interest" description="Disordered" evidence="1">
    <location>
        <begin position="118"/>
        <end position="177"/>
    </location>
</feature>
<sequence length="177" mass="18949">MSATTASATTTTTPEIAQESSTVSQILLFFAFAISIAILSKLISLVVNKCVKRRSKKKERVGNETTRSEQLGASPNLSAPNGSIVIGGMDELLEKTPGSKASEKVNRQIVDKESSTVLVNQGAKTPPSTSNQTRPASLPGVTYVKSRTDQSKDNTEREVHGSTTDLKHSFNGTQHEC</sequence>
<feature type="compositionally biased region" description="Polar residues" evidence="1">
    <location>
        <begin position="63"/>
        <end position="81"/>
    </location>
</feature>